<gene>
    <name evidence="2" type="ORF">GCM10025883_44470</name>
    <name evidence="3" type="ORF">GCM10025883_45220</name>
</gene>
<dbReference type="EMBL" id="BSUO01000002">
    <property type="protein sequence ID" value="GMA42477.1"/>
    <property type="molecule type" value="Genomic_DNA"/>
</dbReference>
<protein>
    <submittedName>
        <fullName evidence="3">Uncharacterized protein</fullName>
    </submittedName>
</protein>
<proteinExistence type="predicted"/>
<dbReference type="EMBL" id="BSUO01000002">
    <property type="protein sequence ID" value="GMA42402.1"/>
    <property type="molecule type" value="Genomic_DNA"/>
</dbReference>
<comment type="caution">
    <text evidence="3">The sequence shown here is derived from an EMBL/GenBank/DDBJ whole genome shotgun (WGS) entry which is preliminary data.</text>
</comment>
<dbReference type="Proteomes" id="UP001157126">
    <property type="component" value="Unassembled WGS sequence"/>
</dbReference>
<reference evidence="3" key="3">
    <citation type="submission" date="2023-02" db="EMBL/GenBank/DDBJ databases">
        <authorList>
            <person name="Sun Q."/>
            <person name="Mori K."/>
        </authorList>
    </citation>
    <scope>NUCLEOTIDE SEQUENCE</scope>
    <source>
        <strain evidence="3">NBRC 113072</strain>
    </source>
</reference>
<reference evidence="4" key="2">
    <citation type="journal article" date="2019" name="Int. J. Syst. Evol. Microbiol.">
        <title>The Global Catalogue of Microorganisms (GCM) 10K type strain sequencing project: providing services to taxonomists for standard genome sequencing and annotation.</title>
        <authorList>
            <consortium name="The Broad Institute Genomics Platform"/>
            <consortium name="The Broad Institute Genome Sequencing Center for Infectious Disease"/>
            <person name="Wu L."/>
            <person name="Ma J."/>
        </authorList>
    </citation>
    <scope>NUCLEOTIDE SEQUENCE [LARGE SCALE GENOMIC DNA]</scope>
    <source>
        <strain evidence="4">NBRC 113072</strain>
    </source>
</reference>
<keyword evidence="1" id="KW-0812">Transmembrane</keyword>
<keyword evidence="1" id="KW-0472">Membrane</keyword>
<keyword evidence="4" id="KW-1185">Reference proteome</keyword>
<evidence type="ECO:0000256" key="1">
    <source>
        <dbReference type="SAM" id="Phobius"/>
    </source>
</evidence>
<accession>A0ABQ6IWY7</accession>
<keyword evidence="1" id="KW-1133">Transmembrane helix</keyword>
<organism evidence="3 4">
    <name type="scientific">Mobilicoccus caccae</name>
    <dbReference type="NCBI Taxonomy" id="1859295"/>
    <lineage>
        <taxon>Bacteria</taxon>
        <taxon>Bacillati</taxon>
        <taxon>Actinomycetota</taxon>
        <taxon>Actinomycetes</taxon>
        <taxon>Micrococcales</taxon>
        <taxon>Dermatophilaceae</taxon>
        <taxon>Mobilicoccus</taxon>
    </lineage>
</organism>
<evidence type="ECO:0000313" key="4">
    <source>
        <dbReference type="Proteomes" id="UP001157126"/>
    </source>
</evidence>
<dbReference type="RefSeq" id="WP_284306015.1">
    <property type="nucleotide sequence ID" value="NZ_BSUO01000002.1"/>
</dbReference>
<evidence type="ECO:0000313" key="3">
    <source>
        <dbReference type="EMBL" id="GMA42477.1"/>
    </source>
</evidence>
<sequence length="58" mass="5848">MDAGAASVGELIGFLMLAVVVAGFIFLPDETKNIFIWLWRQTFGGGNAGAGTGGSGSA</sequence>
<evidence type="ECO:0000313" key="2">
    <source>
        <dbReference type="EMBL" id="GMA42402.1"/>
    </source>
</evidence>
<name>A0ABQ6IWY7_9MICO</name>
<reference evidence="3" key="1">
    <citation type="journal article" date="2014" name="Int. J. Syst. Evol. Microbiol.">
        <title>Complete genome of a new Firmicutes species belonging to the dominant human colonic microbiota ('Ruminococcus bicirculans') reveals two chromosomes and a selective capacity to utilize plant glucans.</title>
        <authorList>
            <consortium name="NISC Comparative Sequencing Program"/>
            <person name="Wegmann U."/>
            <person name="Louis P."/>
            <person name="Goesmann A."/>
            <person name="Henrissat B."/>
            <person name="Duncan S.H."/>
            <person name="Flint H.J."/>
        </authorList>
    </citation>
    <scope>NUCLEOTIDE SEQUENCE</scope>
    <source>
        <strain evidence="3">NBRC 113072</strain>
    </source>
</reference>
<feature type="transmembrane region" description="Helical" evidence="1">
    <location>
        <begin position="6"/>
        <end position="27"/>
    </location>
</feature>